<dbReference type="PRINTS" id="PR00508">
    <property type="entry name" value="S21N4MTFRASE"/>
</dbReference>
<dbReference type="GO" id="GO:0032259">
    <property type="term" value="P:methylation"/>
    <property type="evidence" value="ECO:0007669"/>
    <property type="project" value="UniProtKB-KW"/>
</dbReference>
<dbReference type="GO" id="GO:0008170">
    <property type="term" value="F:N-methyltransferase activity"/>
    <property type="evidence" value="ECO:0007669"/>
    <property type="project" value="InterPro"/>
</dbReference>
<reference evidence="6 7" key="1">
    <citation type="submission" date="2018-06" db="EMBL/GenBank/DDBJ databases">
        <authorList>
            <consortium name="Pathogen Informatics"/>
            <person name="Doyle S."/>
        </authorList>
    </citation>
    <scope>NUCLEOTIDE SEQUENCE [LARGE SCALE GENOMIC DNA]</scope>
    <source>
        <strain evidence="6 7">NCTC12119</strain>
    </source>
</reference>
<accession>A0A381KPC6</accession>
<dbReference type="SUPFAM" id="SSF53335">
    <property type="entry name" value="S-adenosyl-L-methionine-dependent methyltransferases"/>
    <property type="match status" value="1"/>
</dbReference>
<keyword evidence="1 6" id="KW-0489">Methyltransferase</keyword>
<protein>
    <recommendedName>
        <fullName evidence="3">Methyltransferase</fullName>
        <ecNumber evidence="3">2.1.1.-</ecNumber>
    </recommendedName>
</protein>
<dbReference type="Gene3D" id="3.40.50.150">
    <property type="entry name" value="Vaccinia Virus protein VP39"/>
    <property type="match status" value="1"/>
</dbReference>
<gene>
    <name evidence="6" type="primary">pvuIIM</name>
    <name evidence="6" type="ORF">NCTC12119_04881</name>
</gene>
<dbReference type="Pfam" id="PF14338">
    <property type="entry name" value="Mrr_N"/>
    <property type="match status" value="1"/>
</dbReference>
<dbReference type="RefSeq" id="WP_115632083.1">
    <property type="nucleotide sequence ID" value="NZ_UIGI01000002.1"/>
</dbReference>
<dbReference type="REBASE" id="421672">
    <property type="entry name" value="M.Bag12119ORF4881P"/>
</dbReference>
<evidence type="ECO:0000259" key="5">
    <source>
        <dbReference type="Pfam" id="PF14338"/>
    </source>
</evidence>
<organism evidence="6 7">
    <name type="scientific">Buttiauxella agrestis</name>
    <dbReference type="NCBI Taxonomy" id="82977"/>
    <lineage>
        <taxon>Bacteria</taxon>
        <taxon>Pseudomonadati</taxon>
        <taxon>Pseudomonadota</taxon>
        <taxon>Gammaproteobacteria</taxon>
        <taxon>Enterobacterales</taxon>
        <taxon>Enterobacteriaceae</taxon>
        <taxon>Buttiauxella</taxon>
    </lineage>
</organism>
<dbReference type="Pfam" id="PF01555">
    <property type="entry name" value="N6_N4_Mtase"/>
    <property type="match status" value="1"/>
</dbReference>
<evidence type="ECO:0000256" key="2">
    <source>
        <dbReference type="ARBA" id="ARBA00022679"/>
    </source>
</evidence>
<dbReference type="InterPro" id="IPR001091">
    <property type="entry name" value="RM_Methyltransferase"/>
</dbReference>
<dbReference type="AlphaFoldDB" id="A0A381KPC6"/>
<feature type="domain" description="DNA methylase N-4/N-6" evidence="4">
    <location>
        <begin position="129"/>
        <end position="387"/>
    </location>
</feature>
<dbReference type="EC" id="2.1.1.-" evidence="3"/>
<dbReference type="EMBL" id="UIGI01000002">
    <property type="protein sequence ID" value="SUY92852.1"/>
    <property type="molecule type" value="Genomic_DNA"/>
</dbReference>
<dbReference type="Proteomes" id="UP000255528">
    <property type="component" value="Unassembled WGS sequence"/>
</dbReference>
<comment type="similarity">
    <text evidence="3">Belongs to the N(4)/N(6)-methyltransferase family.</text>
</comment>
<dbReference type="InterPro" id="IPR025745">
    <property type="entry name" value="Mrr-like_N_dom"/>
</dbReference>
<sequence>MTTLTAELIAQIYEDAEGELSNAEIYEKARKLAGLSAEDMQLQREFGVKKVKTSEIKHKIRWFQQTLKHAGIIEKVSGVRGVWQLARLTDKGLREPRANVCVVGFSTELGVGIFGDARQVFGSVRDEPITLCFSSPPYLLRNARAYGAGAESEAAYVEFIVRTLEPIVKNLVRGGSIVLNLTQDAFVPGRPSRSLYLERLILALADDLGLELMDRLVWVNRAKAPGPTQWACKKRVQLGVSYEPVIWLTSDAMHVRSDNRRVLVPHTEAHQKLIDAGGELRTTSYGDGAHRLKAGSFSAQTEGAIAKNTLIRGNLCPDTLFCHKVASELGLPRHGATSPTWLASFFIEFLTKPGELVVDHFSGYFKTAIAAERLGRRWIGTDKVLEWIAVASHMFRGHPGFEQTPLIDSLIDSYQK</sequence>
<evidence type="ECO:0000256" key="1">
    <source>
        <dbReference type="ARBA" id="ARBA00022603"/>
    </source>
</evidence>
<name>A0A381KPC6_9ENTR</name>
<evidence type="ECO:0000259" key="4">
    <source>
        <dbReference type="Pfam" id="PF01555"/>
    </source>
</evidence>
<dbReference type="GO" id="GO:0003677">
    <property type="term" value="F:DNA binding"/>
    <property type="evidence" value="ECO:0007669"/>
    <property type="project" value="InterPro"/>
</dbReference>
<feature type="domain" description="Restriction system protein Mrr-like N-terminal" evidence="5">
    <location>
        <begin position="15"/>
        <end position="87"/>
    </location>
</feature>
<keyword evidence="2 6" id="KW-0808">Transferase</keyword>
<dbReference type="InterPro" id="IPR029063">
    <property type="entry name" value="SAM-dependent_MTases_sf"/>
</dbReference>
<dbReference type="InterPro" id="IPR002941">
    <property type="entry name" value="DNA_methylase_N4/N6"/>
</dbReference>
<proteinExistence type="inferred from homology"/>
<evidence type="ECO:0000313" key="7">
    <source>
        <dbReference type="Proteomes" id="UP000255528"/>
    </source>
</evidence>
<evidence type="ECO:0000313" key="6">
    <source>
        <dbReference type="EMBL" id="SUY92852.1"/>
    </source>
</evidence>
<evidence type="ECO:0000256" key="3">
    <source>
        <dbReference type="RuleBase" id="RU362026"/>
    </source>
</evidence>